<reference evidence="2 3" key="1">
    <citation type="submission" date="2019-01" db="EMBL/GenBank/DDBJ databases">
        <authorList>
            <person name="Alioto T."/>
            <person name="Alioto T."/>
        </authorList>
    </citation>
    <scope>NUCLEOTIDE SEQUENCE [LARGE SCALE GENOMIC DNA]</scope>
</reference>
<feature type="region of interest" description="Disordered" evidence="1">
    <location>
        <begin position="45"/>
        <end position="88"/>
    </location>
</feature>
<proteinExistence type="predicted"/>
<feature type="compositionally biased region" description="Polar residues" evidence="1">
    <location>
        <begin position="48"/>
        <end position="59"/>
    </location>
</feature>
<organism evidence="2 3">
    <name type="scientific">Lynx pardinus</name>
    <name type="common">Iberian lynx</name>
    <name type="synonym">Felis pardina</name>
    <dbReference type="NCBI Taxonomy" id="191816"/>
    <lineage>
        <taxon>Eukaryota</taxon>
        <taxon>Metazoa</taxon>
        <taxon>Chordata</taxon>
        <taxon>Craniata</taxon>
        <taxon>Vertebrata</taxon>
        <taxon>Euteleostomi</taxon>
        <taxon>Mammalia</taxon>
        <taxon>Eutheria</taxon>
        <taxon>Laurasiatheria</taxon>
        <taxon>Carnivora</taxon>
        <taxon>Feliformia</taxon>
        <taxon>Felidae</taxon>
        <taxon>Felinae</taxon>
        <taxon>Lynx</taxon>
    </lineage>
</organism>
<name>A0A485MDW5_LYNPA</name>
<dbReference type="Proteomes" id="UP000386466">
    <property type="component" value="Unassembled WGS sequence"/>
</dbReference>
<dbReference type="EMBL" id="CAAGRJ010000502">
    <property type="protein sequence ID" value="VFV18033.1"/>
    <property type="molecule type" value="Genomic_DNA"/>
</dbReference>
<evidence type="ECO:0000313" key="2">
    <source>
        <dbReference type="EMBL" id="VFV18033.1"/>
    </source>
</evidence>
<sequence>MVPVLGTVYYCLRRRQEEKHKKVAVAGGLKNTIIKLIRQQGRAVQLVDSGNTPKASKGNSMEARMGQQAERKDCELGQPSPDSQTSVA</sequence>
<dbReference type="AlphaFoldDB" id="A0A485MDW5"/>
<keyword evidence="3" id="KW-1185">Reference proteome</keyword>
<evidence type="ECO:0000313" key="3">
    <source>
        <dbReference type="Proteomes" id="UP000386466"/>
    </source>
</evidence>
<protein>
    <submittedName>
        <fullName evidence="2">Extracellular leucine-rich repeat and</fullName>
    </submittedName>
</protein>
<gene>
    <name evidence="2" type="ORF">LYPA_23C017121</name>
</gene>
<accession>A0A485MDW5</accession>
<evidence type="ECO:0000256" key="1">
    <source>
        <dbReference type="SAM" id="MobiDB-lite"/>
    </source>
</evidence>